<dbReference type="EMBL" id="LT594323">
    <property type="protein sequence ID" value="SBT37864.1"/>
    <property type="molecule type" value="Genomic_DNA"/>
</dbReference>
<sequence length="193" mass="20480">MQGTVRLRKSAGPPGTGSARVTSVQTIRTARADELTEVQRIEVASGAPFREIGMTWVADMPPLPLDVLAAARRAGRVLVTVDPDDRPIAFVVVDLVDGCAHVQQLSVDPAYARQGIGRRLLDAVAERAAGEGLPALTLTTFRSVPWNGPYYARCGFRELVGAEVTPGLVELLAAEAALGLDPADRVAMRRAVG</sequence>
<dbReference type="InterPro" id="IPR000182">
    <property type="entry name" value="GNAT_dom"/>
</dbReference>
<feature type="region of interest" description="Disordered" evidence="3">
    <location>
        <begin position="1"/>
        <end position="22"/>
    </location>
</feature>
<dbReference type="InterPro" id="IPR016181">
    <property type="entry name" value="Acyl_CoA_acyltransferase"/>
</dbReference>
<dbReference type="GO" id="GO:0016747">
    <property type="term" value="F:acyltransferase activity, transferring groups other than amino-acyl groups"/>
    <property type="evidence" value="ECO:0007669"/>
    <property type="project" value="InterPro"/>
</dbReference>
<dbReference type="Pfam" id="PF00583">
    <property type="entry name" value="Acetyltransf_1"/>
    <property type="match status" value="1"/>
</dbReference>
<dbReference type="STRING" id="261654.GA0070611_0357"/>
<evidence type="ECO:0000313" key="6">
    <source>
        <dbReference type="Proteomes" id="UP000199385"/>
    </source>
</evidence>
<keyword evidence="6" id="KW-1185">Reference proteome</keyword>
<accession>A0A1A8Z209</accession>
<dbReference type="PANTHER" id="PTHR43800">
    <property type="entry name" value="PEPTIDYL-LYSINE N-ACETYLTRANSFERASE YJAB"/>
    <property type="match status" value="1"/>
</dbReference>
<evidence type="ECO:0000256" key="3">
    <source>
        <dbReference type="SAM" id="MobiDB-lite"/>
    </source>
</evidence>
<evidence type="ECO:0000313" key="5">
    <source>
        <dbReference type="EMBL" id="SBT37864.1"/>
    </source>
</evidence>
<dbReference type="Gene3D" id="3.40.630.30">
    <property type="match status" value="1"/>
</dbReference>
<dbReference type="CDD" id="cd04301">
    <property type="entry name" value="NAT_SF"/>
    <property type="match status" value="1"/>
</dbReference>
<organism evidence="5 6">
    <name type="scientific">Micromonospora auratinigra</name>
    <dbReference type="NCBI Taxonomy" id="261654"/>
    <lineage>
        <taxon>Bacteria</taxon>
        <taxon>Bacillati</taxon>
        <taxon>Actinomycetota</taxon>
        <taxon>Actinomycetes</taxon>
        <taxon>Micromonosporales</taxon>
        <taxon>Micromonosporaceae</taxon>
        <taxon>Micromonospora</taxon>
    </lineage>
</organism>
<dbReference type="AlphaFoldDB" id="A0A1A8Z209"/>
<dbReference type="Proteomes" id="UP000199385">
    <property type="component" value="Chromosome I"/>
</dbReference>
<evidence type="ECO:0000259" key="4">
    <source>
        <dbReference type="PROSITE" id="PS51186"/>
    </source>
</evidence>
<dbReference type="PROSITE" id="PS51186">
    <property type="entry name" value="GNAT"/>
    <property type="match status" value="1"/>
</dbReference>
<keyword evidence="2" id="KW-0012">Acyltransferase</keyword>
<evidence type="ECO:0000256" key="1">
    <source>
        <dbReference type="ARBA" id="ARBA00022679"/>
    </source>
</evidence>
<reference evidence="6" key="1">
    <citation type="submission" date="2016-06" db="EMBL/GenBank/DDBJ databases">
        <authorList>
            <person name="Varghese N."/>
            <person name="Submissions Spin"/>
        </authorList>
    </citation>
    <scope>NUCLEOTIDE SEQUENCE [LARGE SCALE GENOMIC DNA]</scope>
    <source>
        <strain evidence="6">DSM 44815</strain>
    </source>
</reference>
<name>A0A1A8Z209_9ACTN</name>
<dbReference type="PATRIC" id="fig|261654.4.peg.360"/>
<dbReference type="PANTHER" id="PTHR43800:SF1">
    <property type="entry name" value="PEPTIDYL-LYSINE N-ACETYLTRANSFERASE YJAB"/>
    <property type="match status" value="1"/>
</dbReference>
<feature type="domain" description="N-acetyltransferase" evidence="4">
    <location>
        <begin position="25"/>
        <end position="175"/>
    </location>
</feature>
<proteinExistence type="predicted"/>
<dbReference type="SUPFAM" id="SSF55729">
    <property type="entry name" value="Acyl-CoA N-acyltransferases (Nat)"/>
    <property type="match status" value="1"/>
</dbReference>
<evidence type="ECO:0000256" key="2">
    <source>
        <dbReference type="ARBA" id="ARBA00023315"/>
    </source>
</evidence>
<protein>
    <submittedName>
        <fullName evidence="5">Acetyltransferase (GNAT) family protein</fullName>
    </submittedName>
</protein>
<gene>
    <name evidence="5" type="ORF">GA0070611_0357</name>
</gene>
<keyword evidence="1 5" id="KW-0808">Transferase</keyword>